<dbReference type="RefSeq" id="WP_155285125.1">
    <property type="nucleotide sequence ID" value="NZ_BLBC01000011.1"/>
</dbReference>
<dbReference type="EMBL" id="BLBC01000011">
    <property type="protein sequence ID" value="GET46496.1"/>
    <property type="molecule type" value="Genomic_DNA"/>
</dbReference>
<keyword evidence="1" id="KW-0472">Membrane</keyword>
<sequence>MRLPQPFKITDIQKYPRAVVIALLIGFLLIFSTVIGHLYNRKEVIADKCEAEKQRLYEVIITERNERIRLYESLIFYKNEANSYKRQSDSMMQQTKPLVSKILAEKPIK</sequence>
<keyword evidence="1" id="KW-1133">Transmembrane helix</keyword>
<comment type="caution">
    <text evidence="2">The sequence shown here is derived from an EMBL/GenBank/DDBJ whole genome shotgun (WGS) entry which is preliminary data.</text>
</comment>
<keyword evidence="1" id="KW-0812">Transmembrane</keyword>
<name>A0A5M4BBP6_9FLAO</name>
<evidence type="ECO:0000313" key="2">
    <source>
        <dbReference type="EMBL" id="GET46496.1"/>
    </source>
</evidence>
<accession>A0A5M4BBP6</accession>
<dbReference type="Proteomes" id="UP000398217">
    <property type="component" value="Unassembled WGS sequence"/>
</dbReference>
<feature type="transmembrane region" description="Helical" evidence="1">
    <location>
        <begin position="20"/>
        <end position="39"/>
    </location>
</feature>
<proteinExistence type="predicted"/>
<keyword evidence="3" id="KW-1185">Reference proteome</keyword>
<gene>
    <name evidence="2" type="ORF">RCZ01_17980</name>
</gene>
<protein>
    <submittedName>
        <fullName evidence="2">Uncharacterized protein</fullName>
    </submittedName>
</protein>
<evidence type="ECO:0000313" key="3">
    <source>
        <dbReference type="Proteomes" id="UP000398217"/>
    </source>
</evidence>
<reference evidence="3" key="1">
    <citation type="journal article" date="2020" name="Int. J. Syst. Evol. Microbiol.">
        <title>Capnocytophaga felis sp. nov. isolated from the feline oral cavity.</title>
        <authorList>
            <person name="Suzuki M."/>
            <person name="Umeda K."/>
            <person name="Kimura M."/>
            <person name="Imaoka K."/>
            <person name="Morikawa S."/>
            <person name="Maeda K."/>
        </authorList>
    </citation>
    <scope>NUCLEOTIDE SEQUENCE [LARGE SCALE GENOMIC DNA]</scope>
    <source>
        <strain evidence="3">KC07070</strain>
    </source>
</reference>
<organism evidence="2 3">
    <name type="scientific">Capnocytophaga felis</name>
    <dbReference type="NCBI Taxonomy" id="2267611"/>
    <lineage>
        <taxon>Bacteria</taxon>
        <taxon>Pseudomonadati</taxon>
        <taxon>Bacteroidota</taxon>
        <taxon>Flavobacteriia</taxon>
        <taxon>Flavobacteriales</taxon>
        <taxon>Flavobacteriaceae</taxon>
        <taxon>Capnocytophaga</taxon>
    </lineage>
</organism>
<dbReference type="AlphaFoldDB" id="A0A5M4BBP6"/>
<evidence type="ECO:0000256" key="1">
    <source>
        <dbReference type="SAM" id="Phobius"/>
    </source>
</evidence>